<proteinExistence type="predicted"/>
<evidence type="ECO:0000259" key="1">
    <source>
        <dbReference type="Pfam" id="PF13468"/>
    </source>
</evidence>
<evidence type="ECO:0000313" key="2">
    <source>
        <dbReference type="EMBL" id="URI09975.1"/>
    </source>
</evidence>
<dbReference type="EMBL" id="CP097636">
    <property type="protein sequence ID" value="URI09975.1"/>
    <property type="molecule type" value="Genomic_DNA"/>
</dbReference>
<dbReference type="Pfam" id="PF13468">
    <property type="entry name" value="Glyoxalase_3"/>
    <property type="match status" value="1"/>
</dbReference>
<dbReference type="InterPro" id="IPR029068">
    <property type="entry name" value="Glyas_Bleomycin-R_OHBP_Dase"/>
</dbReference>
<feature type="domain" description="Glyoxalase-like" evidence="1">
    <location>
        <begin position="5"/>
        <end position="185"/>
    </location>
</feature>
<dbReference type="SUPFAM" id="SSF54593">
    <property type="entry name" value="Glyoxalase/Bleomycin resistance protein/Dihydroxybiphenyl dioxygenase"/>
    <property type="match status" value="1"/>
</dbReference>
<accession>A0ABY4SCS6</accession>
<dbReference type="Gene3D" id="3.10.180.10">
    <property type="entry name" value="2,3-Dihydroxybiphenyl 1,2-Dioxygenase, domain 1"/>
    <property type="match status" value="1"/>
</dbReference>
<dbReference type="Proteomes" id="UP001056201">
    <property type="component" value="Chromosome 2"/>
</dbReference>
<keyword evidence="3" id="KW-1185">Reference proteome</keyword>
<evidence type="ECO:0000313" key="3">
    <source>
        <dbReference type="Proteomes" id="UP001056201"/>
    </source>
</evidence>
<dbReference type="InterPro" id="IPR025870">
    <property type="entry name" value="Glyoxalase-like_dom"/>
</dbReference>
<dbReference type="RefSeq" id="WP_250198185.1">
    <property type="nucleotide sequence ID" value="NZ_CP097636.1"/>
</dbReference>
<gene>
    <name evidence="2" type="ORF">MW290_31040</name>
</gene>
<organism evidence="2 3">
    <name type="scientific">Aquincola tertiaricarbonis</name>
    <dbReference type="NCBI Taxonomy" id="391953"/>
    <lineage>
        <taxon>Bacteria</taxon>
        <taxon>Pseudomonadati</taxon>
        <taxon>Pseudomonadota</taxon>
        <taxon>Betaproteobacteria</taxon>
        <taxon>Burkholderiales</taxon>
        <taxon>Sphaerotilaceae</taxon>
        <taxon>Aquincola</taxon>
    </lineage>
</organism>
<protein>
    <submittedName>
        <fullName evidence="2">VOC family protein</fullName>
    </submittedName>
</protein>
<name>A0ABY4SCS6_AQUTE</name>
<sequence length="223" mass="23557">MSRQLDHLVVAARSLEEGAAWCQATFGVVLGPGGQHAFMGTHNRLLRLAGEGFAAAYLEIIAIDPQAPPPGRARWFGLDTPDVQAALALGPQLLHWVLRTDHLQADQQRLATAGHDPGRVQAAERNTPAGLLRWQITVPDDGLLRAGGALPTLITWDGAHPTERMADSGLALLNLQLRGLPAAAAALLPPSRVEPLPGPGPALQARLSCPHGEVLLASPFSVE</sequence>
<reference evidence="2" key="1">
    <citation type="submission" date="2022-05" db="EMBL/GenBank/DDBJ databases">
        <title>An RpoN-dependent PEP-CTERM gene is involved in floc formation of an Aquincola tertiaricarbonis strain.</title>
        <authorList>
            <person name="Qiu D."/>
            <person name="Xia M."/>
        </authorList>
    </citation>
    <scope>NUCLEOTIDE SEQUENCE</scope>
    <source>
        <strain evidence="2">RN12</strain>
    </source>
</reference>